<gene>
    <name evidence="2" type="ORF">G3574_17245</name>
</gene>
<name>A0A6B3SPZ9_9BURK</name>
<dbReference type="RefSeq" id="WP_163965807.1">
    <property type="nucleotide sequence ID" value="NZ_JAAIVB010000055.1"/>
</dbReference>
<dbReference type="Pfam" id="PF14070">
    <property type="entry name" value="YjfB_motility"/>
    <property type="match status" value="1"/>
</dbReference>
<comment type="caution">
    <text evidence="2">The sequence shown here is derived from an EMBL/GenBank/DDBJ whole genome shotgun (WGS) entry which is preliminary data.</text>
</comment>
<dbReference type="AlphaFoldDB" id="A0A6B3SPZ9"/>
<evidence type="ECO:0000256" key="1">
    <source>
        <dbReference type="SAM" id="MobiDB-lite"/>
    </source>
</evidence>
<dbReference type="Proteomes" id="UP000482155">
    <property type="component" value="Unassembled WGS sequence"/>
</dbReference>
<reference evidence="2 3" key="1">
    <citation type="submission" date="2020-02" db="EMBL/GenBank/DDBJ databases">
        <authorList>
            <person name="Kim M.K."/>
        </authorList>
    </citation>
    <scope>NUCLEOTIDE SEQUENCE [LARGE SCALE GENOMIC DNA]</scope>
    <source>
        <strain evidence="2 3">17J57-3</strain>
    </source>
</reference>
<protein>
    <submittedName>
        <fullName evidence="2">Putative motility protein</fullName>
    </submittedName>
</protein>
<feature type="region of interest" description="Disordered" evidence="1">
    <location>
        <begin position="47"/>
        <end position="79"/>
    </location>
</feature>
<keyword evidence="3" id="KW-1185">Reference proteome</keyword>
<accession>A0A6B3SPZ9</accession>
<evidence type="ECO:0000313" key="3">
    <source>
        <dbReference type="Proteomes" id="UP000482155"/>
    </source>
</evidence>
<evidence type="ECO:0000313" key="2">
    <source>
        <dbReference type="EMBL" id="NEX62833.1"/>
    </source>
</evidence>
<dbReference type="EMBL" id="JAAIVB010000055">
    <property type="protein sequence ID" value="NEX62833.1"/>
    <property type="molecule type" value="Genomic_DNA"/>
</dbReference>
<dbReference type="InterPro" id="IPR025906">
    <property type="entry name" value="YjfB_motility"/>
</dbReference>
<organism evidence="2 3">
    <name type="scientific">Noviherbaspirillum galbum</name>
    <dbReference type="NCBI Taxonomy" id="2709383"/>
    <lineage>
        <taxon>Bacteria</taxon>
        <taxon>Pseudomonadati</taxon>
        <taxon>Pseudomonadota</taxon>
        <taxon>Betaproteobacteria</taxon>
        <taxon>Burkholderiales</taxon>
        <taxon>Oxalobacteraceae</taxon>
        <taxon>Noviherbaspirillum</taxon>
    </lineage>
</organism>
<proteinExistence type="predicted"/>
<sequence length="79" mass="8073">MEINSIASFATPARTPDADDTVGLAVQKKTEEVQAATASALIESLPPATPAASAVKPGDNDKPAYNLPSHLGKNINTTA</sequence>